<dbReference type="EMBL" id="LAZR01055648">
    <property type="protein sequence ID" value="KKK75902.1"/>
    <property type="molecule type" value="Genomic_DNA"/>
</dbReference>
<comment type="caution">
    <text evidence="1">The sequence shown here is derived from an EMBL/GenBank/DDBJ whole genome shotgun (WGS) entry which is preliminary data.</text>
</comment>
<reference evidence="1" key="1">
    <citation type="journal article" date="2015" name="Nature">
        <title>Complex archaea that bridge the gap between prokaryotes and eukaryotes.</title>
        <authorList>
            <person name="Spang A."/>
            <person name="Saw J.H."/>
            <person name="Jorgensen S.L."/>
            <person name="Zaremba-Niedzwiedzka K."/>
            <person name="Martijn J."/>
            <person name="Lind A.E."/>
            <person name="van Eijk R."/>
            <person name="Schleper C."/>
            <person name="Guy L."/>
            <person name="Ettema T.J."/>
        </authorList>
    </citation>
    <scope>NUCLEOTIDE SEQUENCE</scope>
</reference>
<proteinExistence type="predicted"/>
<accession>A0A0F8Y3E3</accession>
<dbReference type="AlphaFoldDB" id="A0A0F8Y3E3"/>
<organism evidence="1">
    <name type="scientific">marine sediment metagenome</name>
    <dbReference type="NCBI Taxonomy" id="412755"/>
    <lineage>
        <taxon>unclassified sequences</taxon>
        <taxon>metagenomes</taxon>
        <taxon>ecological metagenomes</taxon>
    </lineage>
</organism>
<protein>
    <submittedName>
        <fullName evidence="1">Uncharacterized protein</fullName>
    </submittedName>
</protein>
<gene>
    <name evidence="1" type="ORF">LCGC14_2869060</name>
</gene>
<name>A0A0F8Y3E3_9ZZZZ</name>
<evidence type="ECO:0000313" key="1">
    <source>
        <dbReference type="EMBL" id="KKK75902.1"/>
    </source>
</evidence>
<sequence>MQRKTLLIAALIDAIQRGICTVKLTEIEDISPKLYSACVLLKERELNLT</sequence>